<comment type="caution">
    <text evidence="1">The sequence shown here is derived from an EMBL/GenBank/DDBJ whole genome shotgun (WGS) entry which is preliminary data.</text>
</comment>
<name>A0A015UGG9_BACFG</name>
<proteinExistence type="predicted"/>
<evidence type="ECO:0000313" key="2">
    <source>
        <dbReference type="Proteomes" id="UP000020529"/>
    </source>
</evidence>
<protein>
    <submittedName>
        <fullName evidence="1">Uncharacterized protein</fullName>
    </submittedName>
</protein>
<evidence type="ECO:0000313" key="1">
    <source>
        <dbReference type="EMBL" id="EXY73043.1"/>
    </source>
</evidence>
<gene>
    <name evidence="1" type="ORF">M124_3107</name>
</gene>
<reference evidence="1 2" key="1">
    <citation type="submission" date="2014-02" db="EMBL/GenBank/DDBJ databases">
        <authorList>
            <person name="Sears C."/>
            <person name="Carroll K."/>
            <person name="Sack B.R."/>
            <person name="Qadri F."/>
            <person name="Myers L.L."/>
            <person name="Chung G.-T."/>
            <person name="Escheverria P."/>
            <person name="Fraser C.M."/>
            <person name="Sadzewicz L."/>
            <person name="Shefchek K.A."/>
            <person name="Tallon L."/>
            <person name="Das S.P."/>
            <person name="Daugherty S."/>
            <person name="Mongodin E.F."/>
        </authorList>
    </citation>
    <scope>NUCLEOTIDE SEQUENCE [LARGE SCALE GENOMIC DNA]</scope>
    <source>
        <strain evidence="2">3988T(B)14</strain>
    </source>
</reference>
<organism evidence="1 2">
    <name type="scientific">Bacteroides fragilis str. 3988T(B)14</name>
    <dbReference type="NCBI Taxonomy" id="1339315"/>
    <lineage>
        <taxon>Bacteria</taxon>
        <taxon>Pseudomonadati</taxon>
        <taxon>Bacteroidota</taxon>
        <taxon>Bacteroidia</taxon>
        <taxon>Bacteroidales</taxon>
        <taxon>Bacteroidaceae</taxon>
        <taxon>Bacteroides</taxon>
    </lineage>
</organism>
<sequence length="37" mass="4431">MCKYILYISYIQYILNPIKLISRSELLFSVLGFPMIF</sequence>
<accession>A0A015UGG9</accession>
<dbReference type="EMBL" id="JGCY01000379">
    <property type="protein sequence ID" value="EXY73043.1"/>
    <property type="molecule type" value="Genomic_DNA"/>
</dbReference>
<dbReference type="Proteomes" id="UP000020529">
    <property type="component" value="Unassembled WGS sequence"/>
</dbReference>
<dbReference type="AlphaFoldDB" id="A0A015UGG9"/>